<organism evidence="2 3">
    <name type="scientific">Curtobacterium flaccumfaciens pv. flaccumfaciens</name>
    <dbReference type="NCBI Taxonomy" id="138532"/>
    <lineage>
        <taxon>Bacteria</taxon>
        <taxon>Bacillati</taxon>
        <taxon>Actinomycetota</taxon>
        <taxon>Actinomycetes</taxon>
        <taxon>Micrococcales</taxon>
        <taxon>Microbacteriaceae</taxon>
        <taxon>Curtobacterium</taxon>
    </lineage>
</organism>
<evidence type="ECO:0000313" key="2">
    <source>
        <dbReference type="EMBL" id="MBT1540723.1"/>
    </source>
</evidence>
<comment type="caution">
    <text evidence="2">The sequence shown here is derived from an EMBL/GenBank/DDBJ whole genome shotgun (WGS) entry which is preliminary data.</text>
</comment>
<gene>
    <name evidence="2" type="ORF">KK103_03035</name>
</gene>
<evidence type="ECO:0000313" key="3">
    <source>
        <dbReference type="Proteomes" id="UP000709437"/>
    </source>
</evidence>
<sequence>MRPTPSTARKPASRRLTALIAGVALGGALAAGALVPAQAGAATIPHTTHTAHAPTRSAAVAFTAKTHGGPDRTSFTGTTFAGAGKPGTLVIVYYDAPGKPRGLFSKHIAEVTSGDDMVSASGHYRFTAAFPDLPRGTTTLHWHARLADPDTLSVIGRVNGTRRLG</sequence>
<accession>A0A9Q2W4M2</accession>
<proteinExistence type="predicted"/>
<name>A0A9Q2W4M2_9MICO</name>
<feature type="signal peptide" evidence="1">
    <location>
        <begin position="1"/>
        <end position="30"/>
    </location>
</feature>
<protein>
    <submittedName>
        <fullName evidence="2">Uncharacterized protein</fullName>
    </submittedName>
</protein>
<keyword evidence="1" id="KW-0732">Signal</keyword>
<dbReference type="RefSeq" id="WP_042541053.1">
    <property type="nucleotide sequence ID" value="NZ_JAHEWX010000002.1"/>
</dbReference>
<reference evidence="2" key="1">
    <citation type="submission" date="2021-05" db="EMBL/GenBank/DDBJ databases">
        <title>Whole genome sequence of Curtobacterium flaccumfaciens pv. flaccumfaciens strain CFBP 3417.</title>
        <authorList>
            <person name="Osdaghi E."/>
            <person name="Taghouti G."/>
            <person name="Portier P."/>
            <person name="Fazliarab A."/>
            <person name="Taghavi S.M."/>
            <person name="Briand M."/>
            <person name="Le-Saux M."/>
            <person name="Jacques M.-A."/>
        </authorList>
    </citation>
    <scope>NUCLEOTIDE SEQUENCE</scope>
    <source>
        <strain evidence="2">CFBP 3417</strain>
    </source>
</reference>
<dbReference type="EMBL" id="JAHEWX010000002">
    <property type="protein sequence ID" value="MBT1540723.1"/>
    <property type="molecule type" value="Genomic_DNA"/>
</dbReference>
<feature type="chain" id="PRO_5040498109" evidence="1">
    <location>
        <begin position="31"/>
        <end position="165"/>
    </location>
</feature>
<dbReference type="Proteomes" id="UP000709437">
    <property type="component" value="Unassembled WGS sequence"/>
</dbReference>
<evidence type="ECO:0000256" key="1">
    <source>
        <dbReference type="SAM" id="SignalP"/>
    </source>
</evidence>
<dbReference type="AlphaFoldDB" id="A0A9Q2W4M2"/>